<name>A0A975SZD7_9ACTN</name>
<evidence type="ECO:0000313" key="3">
    <source>
        <dbReference type="Proteomes" id="UP000683575"/>
    </source>
</evidence>
<dbReference type="EMBL" id="CP077062">
    <property type="protein sequence ID" value="QWZ08028.1"/>
    <property type="molecule type" value="Genomic_DNA"/>
</dbReference>
<dbReference type="RefSeq" id="WP_216939538.1">
    <property type="nucleotide sequence ID" value="NZ_CP077062.1"/>
</dbReference>
<accession>A0A975SZD7</accession>
<evidence type="ECO:0000259" key="1">
    <source>
        <dbReference type="Pfam" id="PF01636"/>
    </source>
</evidence>
<reference evidence="2" key="1">
    <citation type="submission" date="2021-06" db="EMBL/GenBank/DDBJ databases">
        <title>Complete genome sequence of Nocardioides sp. G188.</title>
        <authorList>
            <person name="Im W.-T."/>
        </authorList>
    </citation>
    <scope>NUCLEOTIDE SEQUENCE</scope>
    <source>
        <strain evidence="2">G188</strain>
    </source>
</reference>
<keyword evidence="3" id="KW-1185">Reference proteome</keyword>
<dbReference type="AlphaFoldDB" id="A0A975SZD7"/>
<dbReference type="InterPro" id="IPR002575">
    <property type="entry name" value="Aminoglycoside_PTrfase"/>
</dbReference>
<gene>
    <name evidence="2" type="ORF">KRR39_22220</name>
</gene>
<feature type="domain" description="Aminoglycoside phosphotransferase" evidence="1">
    <location>
        <begin position="172"/>
        <end position="368"/>
    </location>
</feature>
<evidence type="ECO:0000313" key="2">
    <source>
        <dbReference type="EMBL" id="QWZ08028.1"/>
    </source>
</evidence>
<organism evidence="2 3">
    <name type="scientific">Nocardioides panacis</name>
    <dbReference type="NCBI Taxonomy" id="2849501"/>
    <lineage>
        <taxon>Bacteria</taxon>
        <taxon>Bacillati</taxon>
        <taxon>Actinomycetota</taxon>
        <taxon>Actinomycetes</taxon>
        <taxon>Propionibacteriales</taxon>
        <taxon>Nocardioidaceae</taxon>
        <taxon>Nocardioides</taxon>
    </lineage>
</organism>
<protein>
    <submittedName>
        <fullName evidence="2">Aminoglycoside phosphotransferase family protein</fullName>
    </submittedName>
</protein>
<dbReference type="KEGG" id="nps:KRR39_22220"/>
<proteinExistence type="predicted"/>
<dbReference type="Pfam" id="PF01636">
    <property type="entry name" value="APH"/>
    <property type="match status" value="1"/>
</dbReference>
<sequence length="422" mass="46054">MGELLGECLSDAGAWRLDLLQSKFKPGRKLTAYYRLAPARPSPPTAGEDGVRARHLAVTWSVDRQPAASAMPGTGRPQPPFERLVTASEDGRIVVRICPDDPAMPQLPRLADPGHLAGLVADLCGRRFATRQLTVDTVRYRPGQRHVERVRLDGHPWMYVKTDRDCSGARAVAVATYLRDLVGQHPVHAAVALPLGYVAEDAAALWWNVPGVPLSTRLRAPRADGSVRAVAQAGRVLRVLHESPTGPESLRDRGGPEAVHVEAEETLRAGEHVRALLPDVGPAYEDAVEQVVEELDRMPGEAAVVSHGDFKSDNLVVGDDRLTVLDLDRAAWADPARDLGKLLADLHWWCPDPSAATVLGRSFREGYGACDPARWGRARLWTALFRLRMTARRLPVHDVDWADRARGGVADVVEGLRASRGS</sequence>
<dbReference type="Proteomes" id="UP000683575">
    <property type="component" value="Chromosome"/>
</dbReference>